<sequence>MPTISGAQSGATIAYNAANQSYTITVGGGSQTFAPANSDAAQSTAQVTVYVKKNGSTTDSLTLTKPGTSGYFTYRYVGSAFWQRTVDGSSTISGSFDAIAYGVETSDAAVPRTGRADYAVALLGVETTPSDVFAITGTGITQVDFASGSLITHGTAEGVYSTASFSSEARLSGTTNTFSGDFRFVDFRWFNGTLSGRLYGPAGEELGATVAATDSSGMAMVGAITGRQQALGPENTSMKALTSNAFFSNDSALLNVTLQGSSGTNNAAQTFSSGSAARGSLVLNYDAELHAYTAIAPDRSKFFDPSNPAWGDSFIDTTRVSDLRDSPYATFTGLTYVKTGRWETETGTESGTAYRLQDVAYGLATGADALPRTGGASFAIGINGTAADADFVNLAAIAGFGYLTADFAAGTLDASGQMLFTEDYYMSGRAAKKLGGRFAMNGTISSSANQFAGSLSFDGLGTYAGSFNGRFYGPGAAELGGTFTASDGSGGFASGAFTGGRDSSAQPDVGLASLTAATGLTVTAVAPDASLADVTGVSYDPAIGGYRVSFNDSHLSGAPTYTALLGTATRDAVASNAGADVYRTTVNDLDVTATVNRPNADNPGLVLTYSSFATIRAPEPASPYNTDPRNGRYDLSFGIATSKQQMPLWGSATFTGIAQGTGKVKTNAYGRGSVPSTTSYYDVTGTSTITASGSISLNSFLAGFNGNSIGGTFYGPAAQEVGGRFATSQSDASDTLIELNGIFAAKR</sequence>
<dbReference type="RefSeq" id="WP_379486199.1">
    <property type="nucleotide sequence ID" value="NZ_JBHLWK010000007.1"/>
</dbReference>
<dbReference type="SUPFAM" id="SSF56925">
    <property type="entry name" value="OMPA-like"/>
    <property type="match status" value="3"/>
</dbReference>
<gene>
    <name evidence="1" type="ORF">ACFFJC_03965</name>
</gene>
<dbReference type="Proteomes" id="UP001589798">
    <property type="component" value="Unassembled WGS sequence"/>
</dbReference>
<protein>
    <recommendedName>
        <fullName evidence="3">Transferrin-binding protein B C-lobe/N-lobe beta barrel domain-containing protein</fullName>
    </recommendedName>
</protein>
<dbReference type="EMBL" id="JBHLWK010000007">
    <property type="protein sequence ID" value="MFC0203425.1"/>
    <property type="molecule type" value="Genomic_DNA"/>
</dbReference>
<reference evidence="1 2" key="1">
    <citation type="submission" date="2024-09" db="EMBL/GenBank/DDBJ databases">
        <authorList>
            <person name="Sun Q."/>
            <person name="Mori K."/>
        </authorList>
    </citation>
    <scope>NUCLEOTIDE SEQUENCE [LARGE SCALE GENOMIC DNA]</scope>
    <source>
        <strain evidence="1 2">CCM 7706</strain>
    </source>
</reference>
<evidence type="ECO:0000313" key="2">
    <source>
        <dbReference type="Proteomes" id="UP001589798"/>
    </source>
</evidence>
<comment type="caution">
    <text evidence="1">The sequence shown here is derived from an EMBL/GenBank/DDBJ whole genome shotgun (WGS) entry which is preliminary data.</text>
</comment>
<keyword evidence="2" id="KW-1185">Reference proteome</keyword>
<dbReference type="InterPro" id="IPR011250">
    <property type="entry name" value="OMP/PagP_B-barrel"/>
</dbReference>
<accession>A0ABV6CRR7</accession>
<name>A0ABV6CRR7_9SPHN</name>
<organism evidence="1 2">
    <name type="scientific">Novosphingobium soli</name>
    <dbReference type="NCBI Taxonomy" id="574956"/>
    <lineage>
        <taxon>Bacteria</taxon>
        <taxon>Pseudomonadati</taxon>
        <taxon>Pseudomonadota</taxon>
        <taxon>Alphaproteobacteria</taxon>
        <taxon>Sphingomonadales</taxon>
        <taxon>Sphingomonadaceae</taxon>
        <taxon>Novosphingobium</taxon>
    </lineage>
</organism>
<proteinExistence type="predicted"/>
<dbReference type="Gene3D" id="2.40.160.90">
    <property type="match status" value="3"/>
</dbReference>
<evidence type="ECO:0008006" key="3">
    <source>
        <dbReference type="Google" id="ProtNLM"/>
    </source>
</evidence>
<evidence type="ECO:0000313" key="1">
    <source>
        <dbReference type="EMBL" id="MFC0203425.1"/>
    </source>
</evidence>